<proteinExistence type="predicted"/>
<dbReference type="EMBL" id="AJ277063">
    <property type="protein sequence ID" value="CAC35343.1"/>
    <property type="molecule type" value="Genomic_DNA"/>
</dbReference>
<organism evidence="2">
    <name type="scientific">Aliivibrio salmonicida</name>
    <dbReference type="NCBI Taxonomy" id="40269"/>
    <lineage>
        <taxon>Bacteria</taxon>
        <taxon>Pseudomonadati</taxon>
        <taxon>Pseudomonadota</taxon>
        <taxon>Gammaproteobacteria</taxon>
        <taxon>Vibrionales</taxon>
        <taxon>Vibrionaceae</taxon>
        <taxon>Aliivibrio</taxon>
    </lineage>
</organism>
<geneLocation type="plasmid" evidence="2">
    <name>pRVS1</name>
</geneLocation>
<name>Q9ACD7_9GAMM</name>
<sequence length="91" mass="10303">MALFILSTSIYDLLLTSFSIGEVIRNVGLAFLLFGIGLTPQFFSKPISSAFKELDQLSPIFFTLKTRFYINNVGLSLLFLGWIVSFVLWLM</sequence>
<evidence type="ECO:0000256" key="1">
    <source>
        <dbReference type="SAM" id="Phobius"/>
    </source>
</evidence>
<keyword evidence="1" id="KW-1133">Transmembrane helix</keyword>
<evidence type="ECO:0000313" key="2">
    <source>
        <dbReference type="EMBL" id="CAC35343.1"/>
    </source>
</evidence>
<feature type="transmembrane region" description="Helical" evidence="1">
    <location>
        <begin position="68"/>
        <end position="90"/>
    </location>
</feature>
<feature type="transmembrane region" description="Helical" evidence="1">
    <location>
        <begin position="23"/>
        <end position="43"/>
    </location>
</feature>
<keyword evidence="1" id="KW-0472">Membrane</keyword>
<keyword evidence="2" id="KW-0614">Plasmid</keyword>
<dbReference type="AlphaFoldDB" id="Q9ACD7"/>
<protein>
    <submittedName>
        <fullName evidence="2">Putative reductase</fullName>
    </submittedName>
</protein>
<keyword evidence="1" id="KW-0812">Transmembrane</keyword>
<reference evidence="2" key="1">
    <citation type="submission" date="2000-03" db="EMBL/GenBank/DDBJ databases">
        <title>A novel integron in Vibrio salmonicida mediating trimethoprim resistance by dfr1 is a potential link to superintegrons.</title>
        <authorList>
            <person name="Sorum H."/>
            <person name="Dommarsnes K."/>
            <person name="Sandersen K."/>
            <person name="Sundstrom L."/>
            <person name="Gullberg M."/>
            <person name="Solberg A."/>
        </authorList>
    </citation>
    <scope>NUCLEOTIDE SEQUENCE</scope>
    <source>
        <strain evidence="2">VS224</strain>
        <plasmid evidence="2">pRVS1</plasmid>
    </source>
</reference>
<accession>Q9ACD7</accession>